<protein>
    <recommendedName>
        <fullName evidence="3">Ubiquitin thioesterase OTU</fullName>
        <ecNumber evidence="3">3.4.19.12</ecNumber>
    </recommendedName>
</protein>
<feature type="region of interest" description="Disordered" evidence="4">
    <location>
        <begin position="41"/>
        <end position="144"/>
    </location>
</feature>
<feature type="transmembrane region" description="Helical" evidence="5">
    <location>
        <begin position="888"/>
        <end position="910"/>
    </location>
</feature>
<dbReference type="CDD" id="cd22744">
    <property type="entry name" value="OTU"/>
    <property type="match status" value="1"/>
</dbReference>
<dbReference type="AlphaFoldDB" id="A0A2R5G6S0"/>
<comment type="function">
    <text evidence="3">Hydrolase that can remove conjugated ubiquitin from proteins and may therefore play an important regulatory role at the level of protein turnover by preventing degradation.</text>
</comment>
<evidence type="ECO:0000256" key="5">
    <source>
        <dbReference type="SAM" id="Phobius"/>
    </source>
</evidence>
<dbReference type="OrthoDB" id="409956at2759"/>
<comment type="catalytic activity">
    <reaction evidence="1 3">
        <text>Thiol-dependent hydrolysis of ester, thioester, amide, peptide and isopeptide bonds formed by the C-terminal Gly of ubiquitin (a 76-residue protein attached to proteins as an intracellular targeting signal).</text>
        <dbReference type="EC" id="3.4.19.12"/>
    </reaction>
</comment>
<dbReference type="PANTHER" id="PTHR13312">
    <property type="entry name" value="HIV-INDUCED PROTEIN-7-LIKE PROTEASE"/>
    <property type="match status" value="1"/>
</dbReference>
<evidence type="ECO:0000256" key="2">
    <source>
        <dbReference type="ARBA" id="ARBA00022801"/>
    </source>
</evidence>
<dbReference type="GO" id="GO:0016579">
    <property type="term" value="P:protein deubiquitination"/>
    <property type="evidence" value="ECO:0007669"/>
    <property type="project" value="TreeGrafter"/>
</dbReference>
<dbReference type="EMBL" id="BEYU01000023">
    <property type="protein sequence ID" value="GBG26752.1"/>
    <property type="molecule type" value="Genomic_DNA"/>
</dbReference>
<dbReference type="GO" id="GO:0005634">
    <property type="term" value="C:nucleus"/>
    <property type="evidence" value="ECO:0007669"/>
    <property type="project" value="TreeGrafter"/>
</dbReference>
<evidence type="ECO:0000256" key="3">
    <source>
        <dbReference type="RuleBase" id="RU367104"/>
    </source>
</evidence>
<organism evidence="7 8">
    <name type="scientific">Hondaea fermentalgiana</name>
    <dbReference type="NCBI Taxonomy" id="2315210"/>
    <lineage>
        <taxon>Eukaryota</taxon>
        <taxon>Sar</taxon>
        <taxon>Stramenopiles</taxon>
        <taxon>Bigyra</taxon>
        <taxon>Labyrinthulomycetes</taxon>
        <taxon>Thraustochytrida</taxon>
        <taxon>Thraustochytriidae</taxon>
        <taxon>Hondaea</taxon>
    </lineage>
</organism>
<dbReference type="SUPFAM" id="SSF54001">
    <property type="entry name" value="Cysteine proteinases"/>
    <property type="match status" value="1"/>
</dbReference>
<keyword evidence="3" id="KW-0833">Ubl conjugation pathway</keyword>
<feature type="compositionally biased region" description="Basic residues" evidence="4">
    <location>
        <begin position="331"/>
        <end position="347"/>
    </location>
</feature>
<feature type="transmembrane region" description="Helical" evidence="5">
    <location>
        <begin position="804"/>
        <end position="824"/>
    </location>
</feature>
<dbReference type="PANTHER" id="PTHR13312:SF0">
    <property type="entry name" value="UBIQUITIN THIOESTERASE OTU1"/>
    <property type="match status" value="1"/>
</dbReference>
<dbReference type="InterPro" id="IPR003323">
    <property type="entry name" value="OTU_dom"/>
</dbReference>
<dbReference type="InParanoid" id="A0A2R5G6S0"/>
<reference evidence="7 8" key="1">
    <citation type="submission" date="2017-12" db="EMBL/GenBank/DDBJ databases">
        <title>Sequencing, de novo assembly and annotation of complete genome of a new Thraustochytrid species, strain FCC1311.</title>
        <authorList>
            <person name="Sedici K."/>
            <person name="Godart F."/>
            <person name="Aiese Cigliano R."/>
            <person name="Sanseverino W."/>
            <person name="Barakat M."/>
            <person name="Ortet P."/>
            <person name="Marechal E."/>
            <person name="Cagnac O."/>
            <person name="Amato A."/>
        </authorList>
    </citation>
    <scope>NUCLEOTIDE SEQUENCE [LARGE SCALE GENOMIC DNA]</scope>
</reference>
<feature type="compositionally biased region" description="Basic and acidic residues" evidence="4">
    <location>
        <begin position="265"/>
        <end position="282"/>
    </location>
</feature>
<dbReference type="PROSITE" id="PS50802">
    <property type="entry name" value="OTU"/>
    <property type="match status" value="1"/>
</dbReference>
<comment type="subcellular location">
    <subcellularLocation>
        <location evidence="3">Cytoplasm</location>
    </subcellularLocation>
</comment>
<feature type="domain" description="OTU" evidence="6">
    <location>
        <begin position="412"/>
        <end position="547"/>
    </location>
</feature>
<keyword evidence="5" id="KW-1133">Transmembrane helix</keyword>
<dbReference type="GO" id="GO:0005829">
    <property type="term" value="C:cytosol"/>
    <property type="evidence" value="ECO:0007669"/>
    <property type="project" value="TreeGrafter"/>
</dbReference>
<evidence type="ECO:0000259" key="6">
    <source>
        <dbReference type="PROSITE" id="PS50802"/>
    </source>
</evidence>
<proteinExistence type="predicted"/>
<dbReference type="InterPro" id="IPR038765">
    <property type="entry name" value="Papain-like_cys_pep_sf"/>
</dbReference>
<evidence type="ECO:0000256" key="1">
    <source>
        <dbReference type="ARBA" id="ARBA00000707"/>
    </source>
</evidence>
<gene>
    <name evidence="7" type="ORF">FCC1311_029732</name>
</gene>
<keyword evidence="3" id="KW-0963">Cytoplasm</keyword>
<feature type="compositionally biased region" description="Polar residues" evidence="4">
    <location>
        <begin position="101"/>
        <end position="121"/>
    </location>
</feature>
<feature type="region of interest" description="Disordered" evidence="4">
    <location>
        <begin position="180"/>
        <end position="222"/>
    </location>
</feature>
<feature type="transmembrane region" description="Helical" evidence="5">
    <location>
        <begin position="988"/>
        <end position="1005"/>
    </location>
</feature>
<keyword evidence="5" id="KW-0812">Transmembrane</keyword>
<name>A0A2R5G6S0_9STRA</name>
<keyword evidence="3" id="KW-0645">Protease</keyword>
<keyword evidence="5" id="KW-0472">Membrane</keyword>
<sequence length="1094" mass="119433">MSAEELRCARCAVDCAKSSFSKSQLRKREARKCKPCVQAAQVEAGEAPTTAKSSEMTGKPTREAHGETKKGLRRTEDAAEHRMSAKKSLSAGKSPVESEGSPISVSHTQDFDSDSSLSATETGAAKMLPREKEEATVSPADDPAKALREKYLKKIVQVYGPSCKTQVEGLSLAKLKKLAQSGTNQTAEPRTKSKATSFGPAVKSADSAATDAKETKVSSDKAELLSRAKELLCELDYFTPKLASSILRKFENRYEFLVKHLEKEVAKNKKAEKTAAEPTLKKDGKKRKRARSSSVDSNDSEGGAKAKIASSSSHSSTSSISSDEEEETNHVKKKKAEKKAKTVKKKKKEETKANAKQSEGPLVCDKCDGAHETQRCPHYKKSREKHPDAQRRKAIAGLGGAGGNMFVAAKDARVFPQPGDGSCLYHSMFRGLRGEGPSSTHALRQALARWVRNNANVKIADTPVNEWVRWDAQCSVETYCRRMQSYAWGGGIEMAAFSRLFGIQVDVYERSRGGFKRISCFLAPREPKRCISVLYCGGIHYDALEIHGAKQRISPSLSVARGPKKVLHKKSKSFKLASLSASRGAKGLKAQSFIARRDRDKMRGLSRGKQRRRGCGAHASRIFTADGNTVALEIETTRLEFSPEVSDLNVTLAAFDLAWCEQGCQGPSDDDRHAYSATENMALVLSSFDSSCFFCGYARLTLMAEQVGSVALLRISNDQIGHEFLVVQNYDVWEEARASGMIALEYSSTVTPFLEPGTKVSLTSTPSTWTAYYASGLIACQIIVTIANVAVAGAGALRLRGQRLASNATACISLEIVASLLRAIYAGVDPVWTRGVFTYSQGRFLLTISMPLSWLGSTVMFLAWDDLTRATLKLRANETATLSQRGRILFVAFAICFFVVDVSLTGVAAFQGVVLAELGPLIISLVNFGVAVLFVAAGWRFTRVLRAVRRRLAETTIVKDETSTMTFRARALDLWRSQDASLRMTRKLLGSALLMVVSSISILLSGHDVSYSPPGRGFVFVTTFLTLAGESYLKITAFRSPLARKSQHRARPRQEQSTCSRDASAVRFNMALPKSKSPSVNVDADDHLHVVSVA</sequence>
<feature type="transmembrane region" description="Helical" evidence="5">
    <location>
        <begin position="844"/>
        <end position="867"/>
    </location>
</feature>
<dbReference type="Pfam" id="PF02338">
    <property type="entry name" value="OTU"/>
    <property type="match status" value="1"/>
</dbReference>
<accession>A0A2R5G6S0</accession>
<feature type="transmembrane region" description="Helical" evidence="5">
    <location>
        <begin position="771"/>
        <end position="797"/>
    </location>
</feature>
<dbReference type="EC" id="3.4.19.12" evidence="3"/>
<feature type="region of interest" description="Disordered" evidence="4">
    <location>
        <begin position="265"/>
        <end position="364"/>
    </location>
</feature>
<feature type="compositionally biased region" description="Basic and acidic residues" evidence="4">
    <location>
        <begin position="60"/>
        <end position="83"/>
    </location>
</feature>
<evidence type="ECO:0000256" key="4">
    <source>
        <dbReference type="SAM" id="MobiDB-lite"/>
    </source>
</evidence>
<feature type="compositionally biased region" description="Low complexity" evidence="4">
    <location>
        <begin position="310"/>
        <end position="321"/>
    </location>
</feature>
<keyword evidence="8" id="KW-1185">Reference proteome</keyword>
<evidence type="ECO:0000313" key="8">
    <source>
        <dbReference type="Proteomes" id="UP000241890"/>
    </source>
</evidence>
<evidence type="ECO:0000313" key="7">
    <source>
        <dbReference type="EMBL" id="GBG26752.1"/>
    </source>
</evidence>
<feature type="compositionally biased region" description="Basic and acidic residues" evidence="4">
    <location>
        <begin position="211"/>
        <end position="222"/>
    </location>
</feature>
<comment type="caution">
    <text evidence="7">The sequence shown here is derived from an EMBL/GenBank/DDBJ whole genome shotgun (WGS) entry which is preliminary data.</text>
</comment>
<keyword evidence="2 3" id="KW-0378">Hydrolase</keyword>
<feature type="transmembrane region" description="Helical" evidence="5">
    <location>
        <begin position="922"/>
        <end position="941"/>
    </location>
</feature>
<dbReference type="Gene3D" id="3.90.70.80">
    <property type="match status" value="1"/>
</dbReference>
<dbReference type="GO" id="GO:0004843">
    <property type="term" value="F:cysteine-type deubiquitinase activity"/>
    <property type="evidence" value="ECO:0007669"/>
    <property type="project" value="UniProtKB-UniRule"/>
</dbReference>
<dbReference type="GO" id="GO:0036503">
    <property type="term" value="P:ERAD pathway"/>
    <property type="evidence" value="ECO:0007669"/>
    <property type="project" value="TreeGrafter"/>
</dbReference>
<feature type="transmembrane region" description="Helical" evidence="5">
    <location>
        <begin position="1017"/>
        <end position="1035"/>
    </location>
</feature>
<keyword evidence="3" id="KW-0788">Thiol protease</keyword>
<dbReference type="GO" id="GO:0030968">
    <property type="term" value="P:endoplasmic reticulum unfolded protein response"/>
    <property type="evidence" value="ECO:0007669"/>
    <property type="project" value="TreeGrafter"/>
</dbReference>
<dbReference type="Proteomes" id="UP000241890">
    <property type="component" value="Unassembled WGS sequence"/>
</dbReference>